<reference evidence="3" key="1">
    <citation type="submission" date="2015-10" db="EMBL/GenBank/DDBJ databases">
        <authorList>
            <person name="Lehtovirta-Morley L.E."/>
            <person name="Vieille C."/>
        </authorList>
    </citation>
    <scope>NUCLEOTIDE SEQUENCE [LARGE SCALE GENOMIC DNA]</scope>
</reference>
<dbReference type="Gene3D" id="1.10.150.20">
    <property type="entry name" value="5' to 3' exonuclease, C-terminal subdomain"/>
    <property type="match status" value="1"/>
</dbReference>
<sequence length="501" mass="57214">MTTTVDINSILSKCLAPTTLEPLTATTVSRYITSPFEIHCNKFAPEEEKDEISKYQQLLFERGRTHETQTVKDKYPDIVSVQFATREEGFKLALESMVHGTDIMHGIPIFYLPEGLVGEVDVLEKSKSNGSIFGKYHYTIKEIKLAKNIREDHVIQGAFYNYMLGKIQGVTPKTFHLINRDGEEIAYQYSEYEELLLESIEGTRKILIKKEHVSPTFGSCGFPWERYCNRLAEETNDISLVAGVSLKTKHKLVEHGLRTVHDLAISDIQKLVEIKGIGNGTAAKLVHSAKAIQSKKPIIKNKNSIIFPTCKVEIFLDLEGVDPSMMGDEVIQVDYLIGALVRVGSKEEYLSFVAKDLSHEKEMLFEFLDFIKKQKDYVIYHYHHYEKTHLEKMMTRYGVDEKVKKLVFDHMVDIYKIATSSVAFPTYGNGLKPVAKYLGFSWRHKNVDATESIALYLGYVANPNKNKDKLQLILDYNEDDCIATRVIKDWLETVRTDTNIV</sequence>
<dbReference type="AlphaFoldDB" id="A0A128A4F8"/>
<evidence type="ECO:0000313" key="2">
    <source>
        <dbReference type="EMBL" id="CUR52228.1"/>
    </source>
</evidence>
<dbReference type="SUPFAM" id="SSF53098">
    <property type="entry name" value="Ribonuclease H-like"/>
    <property type="match status" value="1"/>
</dbReference>
<name>A0A128A4F8_9ARCH</name>
<dbReference type="InterPro" id="IPR019993">
    <property type="entry name" value="RecB_nuclease_TM0106_put"/>
</dbReference>
<dbReference type="Pfam" id="PF14520">
    <property type="entry name" value="HHH_5"/>
    <property type="match status" value="1"/>
</dbReference>
<evidence type="ECO:0000313" key="3">
    <source>
        <dbReference type="Proteomes" id="UP000196239"/>
    </source>
</evidence>
<dbReference type="InterPro" id="IPR012337">
    <property type="entry name" value="RNaseH-like_sf"/>
</dbReference>
<dbReference type="KEGG" id="ndv:NDEV_1463"/>
<dbReference type="EMBL" id="LN890280">
    <property type="protein sequence ID" value="CUR52228.1"/>
    <property type="molecule type" value="Genomic_DNA"/>
</dbReference>
<accession>A0A128A4F8</accession>
<keyword evidence="3" id="KW-1185">Reference proteome</keyword>
<dbReference type="GO" id="GO:0000166">
    <property type="term" value="F:nucleotide binding"/>
    <property type="evidence" value="ECO:0007669"/>
    <property type="project" value="InterPro"/>
</dbReference>
<dbReference type="InterPro" id="IPR038720">
    <property type="entry name" value="YprB_RNase_H-like_dom"/>
</dbReference>
<gene>
    <name evidence="2" type="ORF">NDEV_1463</name>
</gene>
<protein>
    <recommendedName>
        <fullName evidence="1">YprB ribonuclease H-like domain-containing protein</fullName>
    </recommendedName>
</protein>
<dbReference type="Proteomes" id="UP000196239">
    <property type="component" value="Chromosome 1"/>
</dbReference>
<dbReference type="InterPro" id="IPR010995">
    <property type="entry name" value="DNA_repair_Rad51/TF_NusA_a-hlx"/>
</dbReference>
<evidence type="ECO:0000259" key="1">
    <source>
        <dbReference type="Pfam" id="PF13482"/>
    </source>
</evidence>
<dbReference type="SUPFAM" id="SSF47794">
    <property type="entry name" value="Rad51 N-terminal domain-like"/>
    <property type="match status" value="1"/>
</dbReference>
<dbReference type="NCBIfam" id="TIGR03491">
    <property type="entry name" value="TM0106 family RecB-like putative nuclease"/>
    <property type="match status" value="1"/>
</dbReference>
<dbReference type="Pfam" id="PF13482">
    <property type="entry name" value="RNase_H_2"/>
    <property type="match status" value="1"/>
</dbReference>
<feature type="domain" description="YprB ribonuclease H-like" evidence="1">
    <location>
        <begin position="332"/>
        <end position="491"/>
    </location>
</feature>
<organism evidence="2 3">
    <name type="scientific">Nitrosotalea devaniterrae</name>
    <dbReference type="NCBI Taxonomy" id="1078905"/>
    <lineage>
        <taxon>Archaea</taxon>
        <taxon>Nitrososphaerota</taxon>
        <taxon>Nitrososphaeria</taxon>
        <taxon>Nitrosotaleales</taxon>
        <taxon>Nitrosotaleaceae</taxon>
        <taxon>Nitrosotalea</taxon>
    </lineage>
</organism>
<proteinExistence type="predicted"/>